<dbReference type="AlphaFoldDB" id="A0A6C0C4U9"/>
<dbReference type="EMBL" id="MN739346">
    <property type="protein sequence ID" value="QHS99725.1"/>
    <property type="molecule type" value="Genomic_DNA"/>
</dbReference>
<protein>
    <submittedName>
        <fullName evidence="1">Uncharacterized protein</fullName>
    </submittedName>
</protein>
<organism evidence="1">
    <name type="scientific">viral metagenome</name>
    <dbReference type="NCBI Taxonomy" id="1070528"/>
    <lineage>
        <taxon>unclassified sequences</taxon>
        <taxon>metagenomes</taxon>
        <taxon>organismal metagenomes</taxon>
    </lineage>
</organism>
<evidence type="ECO:0000313" key="1">
    <source>
        <dbReference type="EMBL" id="QHS99725.1"/>
    </source>
</evidence>
<sequence length="168" mass="20048">MGKLKSKHRTNTGPTIKTSNIIGAEKTLLEQIPDKIKEDIIISDYNSYIDKKKIKDEIKEILKKVYEQRYIEYNKERKNKLENIKINHQEKVDIKKKKQSGRKKREIKFKGIDKKIDESCKYVFTGYYTKLENDNYKKKINLLEKVLLKSKYITSEQYINHGVKDLFL</sequence>
<name>A0A6C0C4U9_9ZZZZ</name>
<reference evidence="1" key="1">
    <citation type="journal article" date="2020" name="Nature">
        <title>Giant virus diversity and host interactions through global metagenomics.</title>
        <authorList>
            <person name="Schulz F."/>
            <person name="Roux S."/>
            <person name="Paez-Espino D."/>
            <person name="Jungbluth S."/>
            <person name="Walsh D.A."/>
            <person name="Denef V.J."/>
            <person name="McMahon K.D."/>
            <person name="Konstantinidis K.T."/>
            <person name="Eloe-Fadrosh E.A."/>
            <person name="Kyrpides N.C."/>
            <person name="Woyke T."/>
        </authorList>
    </citation>
    <scope>NUCLEOTIDE SEQUENCE</scope>
    <source>
        <strain evidence="1">GVMAG-M-3300020187-37</strain>
    </source>
</reference>
<proteinExistence type="predicted"/>
<accession>A0A6C0C4U9</accession>